<keyword evidence="1" id="KW-0472">Membrane</keyword>
<feature type="transmembrane region" description="Helical" evidence="1">
    <location>
        <begin position="500"/>
        <end position="526"/>
    </location>
</feature>
<feature type="transmembrane region" description="Helical" evidence="1">
    <location>
        <begin position="12"/>
        <end position="32"/>
    </location>
</feature>
<dbReference type="EMBL" id="JAVHJO010000019">
    <property type="protein sequence ID" value="KAK6523107.1"/>
    <property type="molecule type" value="Genomic_DNA"/>
</dbReference>
<keyword evidence="1" id="KW-1133">Transmembrane helix</keyword>
<dbReference type="Proteomes" id="UP001365542">
    <property type="component" value="Unassembled WGS sequence"/>
</dbReference>
<reference evidence="2 3" key="1">
    <citation type="submission" date="2019-10" db="EMBL/GenBank/DDBJ databases">
        <authorList>
            <person name="Palmer J.M."/>
        </authorList>
    </citation>
    <scope>NUCLEOTIDE SEQUENCE [LARGE SCALE GENOMIC DNA]</scope>
    <source>
        <strain evidence="2 3">TWF694</strain>
    </source>
</reference>
<feature type="transmembrane region" description="Helical" evidence="1">
    <location>
        <begin position="149"/>
        <end position="168"/>
    </location>
</feature>
<evidence type="ECO:0000313" key="2">
    <source>
        <dbReference type="EMBL" id="KAK6523107.1"/>
    </source>
</evidence>
<name>A0AAV9WT20_9PEZI</name>
<dbReference type="AlphaFoldDB" id="A0AAV9WT20"/>
<keyword evidence="1" id="KW-0812">Transmembrane</keyword>
<evidence type="ECO:0000313" key="3">
    <source>
        <dbReference type="Proteomes" id="UP001365542"/>
    </source>
</evidence>
<sequence>MPRPLRALSALLYLIAHPILCIALAFAVAFGIDGYEAIDGSVSRYADGKLRFHVNDITTFVSAGLVVVKLLVSSWSAIALWECVYILRKEFNDTATTTNDAKASDGPYSEKVGDNKAIDTDGRLQFMISRRLPPWFKYPFKVPRGGQSWVILVVLLFILPQAFLAPLLSGSIDWAASFTLKDETRNLNSVSPIADFGKWYWYNSPGDGIHDLLSKRAAGYAALAWANSIATAKNGTSITGNGCRHVTNDADLPVNSTLLNAIVPCIRINSISWAMSEEETTLDDRLLVEQPDKLSLVGNSLSDYYISGAAAAFDANNLNIYNINAPNPTIFSGTLSVGLLLDRQRTTTPLCMGQNATAFGPGDRYNQYYNLPRGNSWDCACYLVGKISFTAGVTTSRLSTYVSPRIVEDQTPIDEVVFEPSPWVQPAIWALPDLMLLIPSLNASQFPTWDNLDLYTEGLVRQAYLAAWDALHDYFEEENNSYVAIPSEQTIRAKVSFTRVFAWLAVSLLMPLAGILMLALRGIVILPEEIEKVLTRVLYSLLT</sequence>
<comment type="caution">
    <text evidence="2">The sequence shown here is derived from an EMBL/GenBank/DDBJ whole genome shotgun (WGS) entry which is preliminary data.</text>
</comment>
<keyword evidence="3" id="KW-1185">Reference proteome</keyword>
<feature type="transmembrane region" description="Helical" evidence="1">
    <location>
        <begin position="57"/>
        <end position="81"/>
    </location>
</feature>
<evidence type="ECO:0000256" key="1">
    <source>
        <dbReference type="SAM" id="Phobius"/>
    </source>
</evidence>
<gene>
    <name evidence="2" type="ORF">TWF694_006005</name>
</gene>
<protein>
    <submittedName>
        <fullName evidence="2">Uncharacterized protein</fullName>
    </submittedName>
</protein>
<proteinExistence type="predicted"/>
<organism evidence="2 3">
    <name type="scientific">Orbilia ellipsospora</name>
    <dbReference type="NCBI Taxonomy" id="2528407"/>
    <lineage>
        <taxon>Eukaryota</taxon>
        <taxon>Fungi</taxon>
        <taxon>Dikarya</taxon>
        <taxon>Ascomycota</taxon>
        <taxon>Pezizomycotina</taxon>
        <taxon>Orbiliomycetes</taxon>
        <taxon>Orbiliales</taxon>
        <taxon>Orbiliaceae</taxon>
        <taxon>Orbilia</taxon>
    </lineage>
</organism>
<accession>A0AAV9WT20</accession>